<dbReference type="Gene3D" id="3.40.50.150">
    <property type="entry name" value="Vaccinia Virus protein VP39"/>
    <property type="match status" value="1"/>
</dbReference>
<evidence type="ECO:0000313" key="4">
    <source>
        <dbReference type="Proteomes" id="UP000618952"/>
    </source>
</evidence>
<feature type="domain" description="THUMP-like" evidence="1">
    <location>
        <begin position="322"/>
        <end position="391"/>
    </location>
</feature>
<dbReference type="Gene3D" id="1.10.10.1110">
    <property type="entry name" value="Methyltransferase PG1098, N-terminal domain"/>
    <property type="match status" value="1"/>
</dbReference>
<comment type="caution">
    <text evidence="3">The sequence shown here is derived from an EMBL/GenBank/DDBJ whole genome shotgun (WGS) entry which is preliminary data.</text>
</comment>
<accession>A0ABR7QRD2</accession>
<sequence length="395" mass="45144">MNKNILTSEIQDFISQNLRADLISILLKPLNFKGVTNKEIAEQIEAKIKCKDKLPTWFGTPNIYYPNKLNIEQTSSETTAQYKAGLLSGKSLLDMTGGFGVDSYYFSRCMEQVHHCEMNRNLSEIAEYNYKVLARTNIHTHADDGIDFLKNSEVAFDWVFIDPSRRHDAKGKVFLLSDCLPNVPNNLDAILGRAKKIMIKTSPLLDISAGLKELDFVKEIHIIAIKNEVKEILWILEQACENEVLIKTLNLLGQETERFNFMLQEEKLALSNFSEPQEYLYEPNSAILKSGAFKTVGNKFNLYKLHDHSHLYTNSKLLAFPGRTFEIVKTIPFNKKEIKKLNLNKANITVRNFPMTVAQIRKKFKIKDGGEAYLFFTTNPEGEKIVVYCNKIGTN</sequence>
<evidence type="ECO:0000313" key="3">
    <source>
        <dbReference type="EMBL" id="MBC8769746.1"/>
    </source>
</evidence>
<evidence type="ECO:0000259" key="1">
    <source>
        <dbReference type="Pfam" id="PF18096"/>
    </source>
</evidence>
<keyword evidence="3" id="KW-0808">Transferase</keyword>
<protein>
    <submittedName>
        <fullName evidence="3">Class I SAM-dependent methyltransferase</fullName>
    </submittedName>
</protein>
<feature type="domain" description="PG-1098 ferredoxin-like" evidence="2">
    <location>
        <begin position="279"/>
        <end position="321"/>
    </location>
</feature>
<keyword evidence="3" id="KW-0489">Methyltransferase</keyword>
<dbReference type="Pfam" id="PF18096">
    <property type="entry name" value="Thump_like"/>
    <property type="match status" value="1"/>
</dbReference>
<dbReference type="InterPro" id="IPR054168">
    <property type="entry name" value="PG_1098_Fer"/>
</dbReference>
<name>A0ABR7QRD2_9FLAO</name>
<dbReference type="InterPro" id="IPR041497">
    <property type="entry name" value="Thump-like"/>
</dbReference>
<dbReference type="EMBL" id="JACLHY010000021">
    <property type="protein sequence ID" value="MBC8769746.1"/>
    <property type="molecule type" value="Genomic_DNA"/>
</dbReference>
<dbReference type="RefSeq" id="WP_187586850.1">
    <property type="nucleotide sequence ID" value="NZ_JACLHY010000021.1"/>
</dbReference>
<dbReference type="GO" id="GO:0032259">
    <property type="term" value="P:methylation"/>
    <property type="evidence" value="ECO:0007669"/>
    <property type="project" value="UniProtKB-KW"/>
</dbReference>
<keyword evidence="4" id="KW-1185">Reference proteome</keyword>
<dbReference type="SUPFAM" id="SSF53335">
    <property type="entry name" value="S-adenosyl-L-methionine-dependent methyltransferases"/>
    <property type="match status" value="1"/>
</dbReference>
<organism evidence="3 4">
    <name type="scientific">Arenibacter arenosicollis</name>
    <dbReference type="NCBI Taxonomy" id="2762274"/>
    <lineage>
        <taxon>Bacteria</taxon>
        <taxon>Pseudomonadati</taxon>
        <taxon>Bacteroidota</taxon>
        <taxon>Flavobacteriia</taxon>
        <taxon>Flavobacteriales</taxon>
        <taxon>Flavobacteriaceae</taxon>
        <taxon>Arenibacter</taxon>
    </lineage>
</organism>
<dbReference type="GO" id="GO:0008168">
    <property type="term" value="F:methyltransferase activity"/>
    <property type="evidence" value="ECO:0007669"/>
    <property type="project" value="UniProtKB-KW"/>
</dbReference>
<reference evidence="3 4" key="1">
    <citation type="submission" date="2020-08" db="EMBL/GenBank/DDBJ databases">
        <title>Arenibacter gaetbuli sp. nov., isolated from a sand dune.</title>
        <authorList>
            <person name="Park S."/>
            <person name="Yoon J.-H."/>
        </authorList>
    </citation>
    <scope>NUCLEOTIDE SEQUENCE [LARGE SCALE GENOMIC DNA]</scope>
    <source>
        <strain evidence="3 4">BSSL-BM3</strain>
    </source>
</reference>
<evidence type="ECO:0000259" key="2">
    <source>
        <dbReference type="Pfam" id="PF22013"/>
    </source>
</evidence>
<dbReference type="InterPro" id="IPR029063">
    <property type="entry name" value="SAM-dependent_MTases_sf"/>
</dbReference>
<proteinExistence type="predicted"/>
<dbReference type="Proteomes" id="UP000618952">
    <property type="component" value="Unassembled WGS sequence"/>
</dbReference>
<dbReference type="Pfam" id="PF22013">
    <property type="entry name" value="PG_1098_Fer"/>
    <property type="match status" value="1"/>
</dbReference>
<gene>
    <name evidence="3" type="ORF">H4O18_17230</name>
</gene>